<dbReference type="OrthoDB" id="372685at2759"/>
<feature type="region of interest" description="Disordered" evidence="1">
    <location>
        <begin position="905"/>
        <end position="938"/>
    </location>
</feature>
<evidence type="ECO:0000256" key="1">
    <source>
        <dbReference type="SAM" id="MobiDB-lite"/>
    </source>
</evidence>
<dbReference type="RefSeq" id="XP_028535958.1">
    <property type="nucleotide sequence ID" value="XM_028678853.1"/>
</dbReference>
<organism evidence="2 3">
    <name type="scientific">Plasmodium relictum</name>
    <dbReference type="NCBI Taxonomy" id="85471"/>
    <lineage>
        <taxon>Eukaryota</taxon>
        <taxon>Sar</taxon>
        <taxon>Alveolata</taxon>
        <taxon>Apicomplexa</taxon>
        <taxon>Aconoidasida</taxon>
        <taxon>Haemosporida</taxon>
        <taxon>Plasmodiidae</taxon>
        <taxon>Plasmodium</taxon>
        <taxon>Plasmodium (Haemamoeba)</taxon>
    </lineage>
</organism>
<protein>
    <submittedName>
        <fullName evidence="2">Uncharacterized protein</fullName>
    </submittedName>
</protein>
<evidence type="ECO:0000313" key="3">
    <source>
        <dbReference type="Proteomes" id="UP000220158"/>
    </source>
</evidence>
<gene>
    <name evidence="2" type="ORF">PRELSG_1332000</name>
</gene>
<feature type="region of interest" description="Disordered" evidence="1">
    <location>
        <begin position="154"/>
        <end position="199"/>
    </location>
</feature>
<evidence type="ECO:0000313" key="2">
    <source>
        <dbReference type="EMBL" id="CRH03952.1"/>
    </source>
</evidence>
<dbReference type="VEuPathDB" id="PlasmoDB:PRELSG_1332000"/>
<dbReference type="GeneID" id="39738253"/>
<dbReference type="EMBL" id="LN835308">
    <property type="protein sequence ID" value="CRH03952.1"/>
    <property type="molecule type" value="Genomic_DNA"/>
</dbReference>
<feature type="region of interest" description="Disordered" evidence="1">
    <location>
        <begin position="781"/>
        <end position="807"/>
    </location>
</feature>
<dbReference type="KEGG" id="prel:PRELSG_1332000"/>
<reference evidence="2 3" key="1">
    <citation type="submission" date="2015-04" db="EMBL/GenBank/DDBJ databases">
        <authorList>
            <consortium name="Pathogen Informatics"/>
        </authorList>
    </citation>
    <scope>NUCLEOTIDE SEQUENCE [LARGE SCALE GENOMIC DNA]</scope>
    <source>
        <strain evidence="2 3">SGS1</strain>
    </source>
</reference>
<sequence length="1321" mass="154728">MKLNSFKNSCQKYAVLDKIKKKENKNCSMQIEEKKKEYDNSITTNRRSTRLIHLNNERTNLEKKNKYDKNEAVNNKQKLLNNGESNNVMCNFKKEILSNGNKNKIPYDKEKLSKNNKRKILNHNKETLSINKKKSILESNKRKVLNDNKIKMTNDNKAKIPNNSKRSILKTTKKKDINDSSNKTSKELVSNKSKSKKISKKIVHKKRTDKKIIKKSICKRNVNLKSHRTKGVIKDSKKKIKNIYSEKVNSSEILQNKRETNRTYISECKIKKKNIFDDKVKILNKDKNILQKYDTVDTTLNKKIKKTNDYFMADNFVQKNLKKRKLTTVNNSNSSRIKEINKFIKEFTKNNNLNKNYLYNSKYNLYSYGKGDVFYYLERINYNNEKKKVNNKVKLNVISEIIKIKKKKFIIGSSNRKCDLVLKGNIESEQCELICKCVEKNVNKSNDKNRQINKYNLFIINKSSSKSTVLNDSVVDFEQIKDEDNIFLGMDDTYHKDNAKYIYKVKYNKFANIFNSNNLCGYNDHHINIISNKTEKGRVSKIVSNNFSLNSQNKKIRDSQEKEEESKITILIFLIIENDYILNEPICHINYVNCLTILNNTPKKSLENEKLSKNTPSINKMIKEDSPNTKFNESFQKINSICQSRISPLGIKDSIKKEEKIKGILKNSNNSKELPVTLLNACAELCKEINKSVSKENCKVNSFLQKDTPIINNNCTTLNSISYSNKKEKNNLQYLEKDQRHLHNRKHMNNIYNLFHNNFSSNSYKENKDDDNNEVYNYWNNNGINTNKNENSDNNKNNSSNHNNIFKHNNNNNKNICNNLHYKNINCNNEDIDISKNEDNDNIIIGKDNKNYNLNNDISKNNNNKDNCSNNNNIILDNDKTNNSKSNNIVIKYNKDKDNNIINSSILNNDNNSNNKNKKDGNNNNYSNSNTNDTYNDKDNYIESINGESYNKENIEDNNKSNSYLIDNEIDKDNFISKDESYNKENIENNNNKSNSYLIDNEIDKNNFIFKDDNNNNKFKTIKSVHICKDNILNNKLDDNIYKEKKFNLNLVENVKFLENNIIDKTSLKDKKGDENKKINSGNSNYKENNSFDLQPIDLYYKLNYEDIYLKKNMKVEKDESNINMDDNLFVTPIKNGLCINSNKSVFYDCKEEKIDDFTPVKSKNEEHLRSCESNEFLRNSEKNLLSFLYSKNNENISNNNFVLCLKNEEEKEKYVKVIGEIKVKRNANFSDIKHNIDVKLLDKTIEFKTLNNKNDLKYEDISAKKYSIHLNAFSDKLDETKFNEFSALHLDYIDNINFSDLDILEPFELKKMLFIKYEDV</sequence>
<dbReference type="Proteomes" id="UP000220158">
    <property type="component" value="Chromosome 13"/>
</dbReference>
<feature type="compositionally biased region" description="Low complexity" evidence="1">
    <location>
        <begin position="922"/>
        <end position="934"/>
    </location>
</feature>
<keyword evidence="3" id="KW-1185">Reference proteome</keyword>
<proteinExistence type="predicted"/>
<accession>A0A1J1HEX0</accession>
<name>A0A1J1HEX0_PLARL</name>
<feature type="compositionally biased region" description="Low complexity" evidence="1">
    <location>
        <begin position="905"/>
        <end position="915"/>
    </location>
</feature>